<evidence type="ECO:0000313" key="3">
    <source>
        <dbReference type="Proteomes" id="UP000712600"/>
    </source>
</evidence>
<reference evidence="2" key="1">
    <citation type="submission" date="2019-12" db="EMBL/GenBank/DDBJ databases">
        <title>Genome sequencing and annotation of Brassica cretica.</title>
        <authorList>
            <person name="Studholme D.J."/>
            <person name="Sarris P."/>
        </authorList>
    </citation>
    <scope>NUCLEOTIDE SEQUENCE</scope>
    <source>
        <strain evidence="2">PFS-109/04</strain>
        <tissue evidence="2">Leaf</tissue>
    </source>
</reference>
<proteinExistence type="predicted"/>
<sequence>MYDGDACKPSGEKPRMELEEQRNLNGGDNTDIERKLVMLEEEEQKMHRKM</sequence>
<accession>A0A8S9MYV0</accession>
<organism evidence="2 3">
    <name type="scientific">Brassica cretica</name>
    <name type="common">Mustard</name>
    <dbReference type="NCBI Taxonomy" id="69181"/>
    <lineage>
        <taxon>Eukaryota</taxon>
        <taxon>Viridiplantae</taxon>
        <taxon>Streptophyta</taxon>
        <taxon>Embryophyta</taxon>
        <taxon>Tracheophyta</taxon>
        <taxon>Spermatophyta</taxon>
        <taxon>Magnoliopsida</taxon>
        <taxon>eudicotyledons</taxon>
        <taxon>Gunneridae</taxon>
        <taxon>Pentapetalae</taxon>
        <taxon>rosids</taxon>
        <taxon>malvids</taxon>
        <taxon>Brassicales</taxon>
        <taxon>Brassicaceae</taxon>
        <taxon>Brassiceae</taxon>
        <taxon>Brassica</taxon>
    </lineage>
</organism>
<feature type="region of interest" description="Disordered" evidence="1">
    <location>
        <begin position="1"/>
        <end position="31"/>
    </location>
</feature>
<feature type="compositionally biased region" description="Basic and acidic residues" evidence="1">
    <location>
        <begin position="10"/>
        <end position="22"/>
    </location>
</feature>
<dbReference type="Proteomes" id="UP000712600">
    <property type="component" value="Unassembled WGS sequence"/>
</dbReference>
<gene>
    <name evidence="2" type="ORF">F2Q69_00054860</name>
</gene>
<protein>
    <submittedName>
        <fullName evidence="2">Uncharacterized protein</fullName>
    </submittedName>
</protein>
<evidence type="ECO:0000313" key="2">
    <source>
        <dbReference type="EMBL" id="KAF3486622.1"/>
    </source>
</evidence>
<comment type="caution">
    <text evidence="2">The sequence shown here is derived from an EMBL/GenBank/DDBJ whole genome shotgun (WGS) entry which is preliminary data.</text>
</comment>
<name>A0A8S9MYV0_BRACR</name>
<evidence type="ECO:0000256" key="1">
    <source>
        <dbReference type="SAM" id="MobiDB-lite"/>
    </source>
</evidence>
<dbReference type="AlphaFoldDB" id="A0A8S9MYV0"/>
<dbReference type="EMBL" id="QGKX02002183">
    <property type="protein sequence ID" value="KAF3486622.1"/>
    <property type="molecule type" value="Genomic_DNA"/>
</dbReference>